<name>A0A6I8LTN4_9PSEU</name>
<protein>
    <submittedName>
        <fullName evidence="2">Uncharacterized protein</fullName>
    </submittedName>
</protein>
<dbReference type="Proteomes" id="UP000399805">
    <property type="component" value="Unassembled WGS sequence"/>
</dbReference>
<keyword evidence="1" id="KW-1133">Transmembrane helix</keyword>
<dbReference type="AlphaFoldDB" id="A0A6I8LTN4"/>
<organism evidence="2 3">
    <name type="scientific">Amycolatopsis camponoti</name>
    <dbReference type="NCBI Taxonomy" id="2606593"/>
    <lineage>
        <taxon>Bacteria</taxon>
        <taxon>Bacillati</taxon>
        <taxon>Actinomycetota</taxon>
        <taxon>Actinomycetes</taxon>
        <taxon>Pseudonocardiales</taxon>
        <taxon>Pseudonocardiaceae</taxon>
        <taxon>Amycolatopsis</taxon>
    </lineage>
</organism>
<keyword evidence="1" id="KW-0472">Membrane</keyword>
<evidence type="ECO:0000313" key="3">
    <source>
        <dbReference type="Proteomes" id="UP000399805"/>
    </source>
</evidence>
<feature type="transmembrane region" description="Helical" evidence="1">
    <location>
        <begin position="54"/>
        <end position="71"/>
    </location>
</feature>
<proteinExistence type="predicted"/>
<evidence type="ECO:0000313" key="2">
    <source>
        <dbReference type="EMBL" id="VVJ21354.1"/>
    </source>
</evidence>
<keyword evidence="3" id="KW-1185">Reference proteome</keyword>
<feature type="transmembrane region" description="Helical" evidence="1">
    <location>
        <begin position="29"/>
        <end position="48"/>
    </location>
</feature>
<reference evidence="2 3" key="1">
    <citation type="submission" date="2019-09" db="EMBL/GenBank/DDBJ databases">
        <authorList>
            <person name="Leyn A S."/>
        </authorList>
    </citation>
    <scope>NUCLEOTIDE SEQUENCE [LARGE SCALE GENOMIC DNA]</scope>
    <source>
        <strain evidence="2">AA231_1</strain>
    </source>
</reference>
<accession>A0A6I8LTN4</accession>
<gene>
    <name evidence="2" type="ORF">AA23TX_06375</name>
</gene>
<evidence type="ECO:0000256" key="1">
    <source>
        <dbReference type="SAM" id="Phobius"/>
    </source>
</evidence>
<sequence length="103" mass="10964">MSVHAALVRPVFGTPRGRHAKPRSAWPRMAVRTLFLLCAAISTGAVVGADWPPVLLVVPVAALLLLVAGAVKLRTAARKIDTIFAEELTRETPAEIGESIEIS</sequence>
<dbReference type="EMBL" id="CABVGP010000002">
    <property type="protein sequence ID" value="VVJ21354.1"/>
    <property type="molecule type" value="Genomic_DNA"/>
</dbReference>
<keyword evidence="1" id="KW-0812">Transmembrane</keyword>